<feature type="compositionally biased region" description="Basic and acidic residues" evidence="1">
    <location>
        <begin position="836"/>
        <end position="845"/>
    </location>
</feature>
<feature type="region of interest" description="Disordered" evidence="1">
    <location>
        <begin position="782"/>
        <end position="807"/>
    </location>
</feature>
<feature type="non-terminal residue" evidence="2">
    <location>
        <position position="1"/>
    </location>
</feature>
<sequence>SSTPTWKMNKTELLAECNRRSLAVSSKWTLTELRHVLAGDTKHYLYRGPKTEVPKSISKMTRDELVEEAIGLGIDVGQKETRGSIMLKIRDFTAPDDTVMTIGRFRGETYMNIPATYADWASDEERANGDNMHPELKRFVIWKRNQKVKEAATDRKAKPRQRGYLDVEDNAMIPPPPVSETGASASAWDMDEYETYTETPRGGRRDQKDGKGRGAPHVGGDPSSRGAIGLSEGCCRGGAPAMKGYLTGDDTTCEKGENYTTGHATYDEEISKDFYPKDQTDEHDAATGDGTGYDEENSEDFYPKDQSGEHGTTTVDRATYDKEISEDFYPKDQTNVHGVYTVAKGGNKGGCDEDIFQTNTGENLGTSSPSFPSHEILYTKDETQNYLAQDIYLNSSQDTSEEMAQTALREGRFDNKDLEEILDACDFHNPKKRPGVHGEGEERRCVIGYYAYGKFHGVTRETGARSKLAKYINQFLLHNGQDAREHRGGELWVAQSRGETYRRDTNGEPTPGNILETKGKVTKFNPKHKHASEPWQGNRWSVVAYVARSFPHASKTSKKVLQKLQFPVPNTKDLKVFHDNNLSKGQQTPTEGRPRRTTQRDLWKNAAALCVMMATSMTTMDLYARDYVEPRVRPKVALLEIGGVEATCYATGVCNDSIDVAEPLFYNDLQWAERMQECDFGPIETATIRQEPAELWLHVSQAWICSETKKDAEKAIDRQLREGRQVVLQREPGERALWEEATAGWEDAGYAVVHDYDHYGNEYLRIDPYGEVDMVHPSYAVETGHVPDAPKDEETYEPEEGAGIGDFPDDLEELMADIEPSEPGEIAYDMDEEAEEQRGSRRDAGGLDPPVLRRKRRKGPPDGRHSGPLPYQINMLKKAKTERSRAKQLEKEIPWDQIPAEVRPLFLAAERKQWAEHLQHDALEVLDVNTSKRVRAEVPRERILSSRYAYRDKAMGKRKACPGTPWRAKARLVVGGHLDPDLGGGSFGGLVTDSPTINRSSLVMLLQLAVSLRMQMATGDVQ</sequence>
<name>A0A812YNS9_9DINO</name>
<gene>
    <name evidence="2" type="primary">GIP</name>
    <name evidence="2" type="ORF">SNEC2469_LOCUS23233</name>
</gene>
<feature type="region of interest" description="Disordered" evidence="1">
    <location>
        <begin position="831"/>
        <end position="871"/>
    </location>
</feature>
<feature type="region of interest" description="Disordered" evidence="1">
    <location>
        <begin position="168"/>
        <end position="225"/>
    </location>
</feature>
<accession>A0A812YNS9</accession>
<comment type="caution">
    <text evidence="2">The sequence shown here is derived from an EMBL/GenBank/DDBJ whole genome shotgun (WGS) entry which is preliminary data.</text>
</comment>
<feature type="compositionally biased region" description="Basic and acidic residues" evidence="1">
    <location>
        <begin position="201"/>
        <end position="212"/>
    </location>
</feature>
<organism evidence="2 3">
    <name type="scientific">Symbiodinium necroappetens</name>
    <dbReference type="NCBI Taxonomy" id="1628268"/>
    <lineage>
        <taxon>Eukaryota</taxon>
        <taxon>Sar</taxon>
        <taxon>Alveolata</taxon>
        <taxon>Dinophyceae</taxon>
        <taxon>Suessiales</taxon>
        <taxon>Symbiodiniaceae</taxon>
        <taxon>Symbiodinium</taxon>
    </lineage>
</organism>
<dbReference type="AlphaFoldDB" id="A0A812YNS9"/>
<proteinExistence type="predicted"/>
<evidence type="ECO:0000313" key="3">
    <source>
        <dbReference type="Proteomes" id="UP000601435"/>
    </source>
</evidence>
<evidence type="ECO:0000256" key="1">
    <source>
        <dbReference type="SAM" id="MobiDB-lite"/>
    </source>
</evidence>
<feature type="compositionally biased region" description="Basic and acidic residues" evidence="1">
    <location>
        <begin position="270"/>
        <end position="286"/>
    </location>
</feature>
<protein>
    <submittedName>
        <fullName evidence="2">GIP protein</fullName>
    </submittedName>
</protein>
<evidence type="ECO:0000313" key="2">
    <source>
        <dbReference type="EMBL" id="CAE7790778.1"/>
    </source>
</evidence>
<feature type="non-terminal residue" evidence="2">
    <location>
        <position position="1022"/>
    </location>
</feature>
<feature type="region of interest" description="Disordered" evidence="1">
    <location>
        <begin position="270"/>
        <end position="313"/>
    </location>
</feature>
<reference evidence="2" key="1">
    <citation type="submission" date="2021-02" db="EMBL/GenBank/DDBJ databases">
        <authorList>
            <person name="Dougan E. K."/>
            <person name="Rhodes N."/>
            <person name="Thang M."/>
            <person name="Chan C."/>
        </authorList>
    </citation>
    <scope>NUCLEOTIDE SEQUENCE</scope>
</reference>
<keyword evidence="3" id="KW-1185">Reference proteome</keyword>
<feature type="compositionally biased region" description="Polar residues" evidence="1">
    <location>
        <begin position="580"/>
        <end position="590"/>
    </location>
</feature>
<dbReference type="EMBL" id="CAJNJA010043131">
    <property type="protein sequence ID" value="CAE7790778.1"/>
    <property type="molecule type" value="Genomic_DNA"/>
</dbReference>
<dbReference type="OrthoDB" id="413361at2759"/>
<feature type="region of interest" description="Disordered" evidence="1">
    <location>
        <begin position="579"/>
        <end position="598"/>
    </location>
</feature>
<dbReference type="Proteomes" id="UP000601435">
    <property type="component" value="Unassembled WGS sequence"/>
</dbReference>